<evidence type="ECO:0000259" key="3">
    <source>
        <dbReference type="Pfam" id="PF05193"/>
    </source>
</evidence>
<dbReference type="InterPro" id="IPR011249">
    <property type="entry name" value="Metalloenz_LuxS/M16"/>
</dbReference>
<dbReference type="Pfam" id="PF05193">
    <property type="entry name" value="Peptidase_M16_C"/>
    <property type="match status" value="1"/>
</dbReference>
<name>A0A953LAM5_9BACT</name>
<dbReference type="InterPro" id="IPR050361">
    <property type="entry name" value="MPP/UQCRC_Complex"/>
</dbReference>
<dbReference type="Gene3D" id="2.50.20.10">
    <property type="entry name" value="Lipoprotein localisation LolA/LolB/LppX"/>
    <property type="match status" value="1"/>
</dbReference>
<dbReference type="RefSeq" id="WP_222580393.1">
    <property type="nucleotide sequence ID" value="NZ_JAHVHU010000010.1"/>
</dbReference>
<sequence>MKNIQSYILLGWITLFVFSCTPKVSQDMQTSPGETAQSDNWRATPPKPAPAPAFNLGEYESFQLENGLNVIVVENHKLPVVSYQLFVDRGPLKEGEIAGISSITGQMLRTGTDEMSKEEIDEKLDFIAATLSTSSSGFFASSLKKHSDELLDIATDVLYHPSFPESEFNRIIQTTKSGLAFQKSDPNSISANVGNAILYGKEHAYGEFTTEESVEAITLNDVREFYNDNYFPNKTYLIIVGDISTSEAKSQAQNYFGDWKRKEDFSPMIPASVNRPAQNTVSFINKDGAVQSVVTVAQTNNYKPNAEDRMAASLMNTILGGYFGSRLNKNIREDKGYTYGIRSSLSPDRYIGDFSISASVRNEVTDSTLTEILHELNEIRNELVSQEELELVKNVKTGQFARGLESPQTIAQYALNIARYDLPKDYYETYLERLEKITPEDIRMAAQKYLDPTKLDIIIVGNESAVAKNLLPFAKGGEIDFYDTKANKVDKSIDGSNAEETLDGIDAQTIIEKYIDAVGGREKLSAVNSFIMKSQASTPMGDVTTTIQGKDNTKVNMKVEASGMVVQEITFNGLKAEVGGVQGSQVITDPKQFDRFRDMAQFAEELEYFNSDNYKITFQGKDKVDDEPAYKIQVMKSDGSTTTEFYNATSGLKMKEVMNVEANGQQITTTQKLDDYQVVEGVKVPMKMTLSGGGMPFEMVTEVVDIQINPEISDEVFEIN</sequence>
<keyword evidence="5" id="KW-1185">Reference proteome</keyword>
<dbReference type="PROSITE" id="PS51257">
    <property type="entry name" value="PROKAR_LIPOPROTEIN"/>
    <property type="match status" value="1"/>
</dbReference>
<dbReference type="SUPFAM" id="SSF63411">
    <property type="entry name" value="LuxS/MPP-like metallohydrolase"/>
    <property type="match status" value="2"/>
</dbReference>
<organism evidence="4 5">
    <name type="scientific">Membranihabitans marinus</name>
    <dbReference type="NCBI Taxonomy" id="1227546"/>
    <lineage>
        <taxon>Bacteria</taxon>
        <taxon>Pseudomonadati</taxon>
        <taxon>Bacteroidota</taxon>
        <taxon>Saprospiria</taxon>
        <taxon>Saprospirales</taxon>
        <taxon>Saprospiraceae</taxon>
        <taxon>Membranihabitans</taxon>
    </lineage>
</organism>
<feature type="region of interest" description="Disordered" evidence="1">
    <location>
        <begin position="27"/>
        <end position="52"/>
    </location>
</feature>
<feature type="compositionally biased region" description="Polar residues" evidence="1">
    <location>
        <begin position="27"/>
        <end position="41"/>
    </location>
</feature>
<gene>
    <name evidence="4" type="ORF">KUV50_11970</name>
</gene>
<dbReference type="EMBL" id="JAHVHU010000010">
    <property type="protein sequence ID" value="MBY5958858.1"/>
    <property type="molecule type" value="Genomic_DNA"/>
</dbReference>
<dbReference type="Pfam" id="PF00675">
    <property type="entry name" value="Peptidase_M16"/>
    <property type="match status" value="1"/>
</dbReference>
<dbReference type="AlphaFoldDB" id="A0A953LAM5"/>
<comment type="caution">
    <text evidence="4">The sequence shown here is derived from an EMBL/GenBank/DDBJ whole genome shotgun (WGS) entry which is preliminary data.</text>
</comment>
<dbReference type="InterPro" id="IPR007863">
    <property type="entry name" value="Peptidase_M16_C"/>
</dbReference>
<proteinExistence type="predicted"/>
<evidence type="ECO:0000256" key="1">
    <source>
        <dbReference type="SAM" id="MobiDB-lite"/>
    </source>
</evidence>
<evidence type="ECO:0000313" key="5">
    <source>
        <dbReference type="Proteomes" id="UP000753961"/>
    </source>
</evidence>
<protein>
    <submittedName>
        <fullName evidence="4">Insulinase family protein</fullName>
    </submittedName>
</protein>
<dbReference type="GO" id="GO:0046872">
    <property type="term" value="F:metal ion binding"/>
    <property type="evidence" value="ECO:0007669"/>
    <property type="project" value="InterPro"/>
</dbReference>
<dbReference type="PANTHER" id="PTHR11851:SF224">
    <property type="entry name" value="PROCESSING PROTEASE"/>
    <property type="match status" value="1"/>
</dbReference>
<feature type="domain" description="Peptidase M16 C-terminal" evidence="3">
    <location>
        <begin position="217"/>
        <end position="394"/>
    </location>
</feature>
<evidence type="ECO:0000259" key="2">
    <source>
        <dbReference type="Pfam" id="PF00675"/>
    </source>
</evidence>
<dbReference type="Gene3D" id="3.30.830.10">
    <property type="entry name" value="Metalloenzyme, LuxS/M16 peptidase-like"/>
    <property type="match status" value="2"/>
</dbReference>
<dbReference type="Proteomes" id="UP000753961">
    <property type="component" value="Unassembled WGS sequence"/>
</dbReference>
<dbReference type="InterPro" id="IPR011765">
    <property type="entry name" value="Pept_M16_N"/>
</dbReference>
<dbReference type="PANTHER" id="PTHR11851">
    <property type="entry name" value="METALLOPROTEASE"/>
    <property type="match status" value="1"/>
</dbReference>
<accession>A0A953LAM5</accession>
<evidence type="ECO:0000313" key="4">
    <source>
        <dbReference type="EMBL" id="MBY5958858.1"/>
    </source>
</evidence>
<reference evidence="4" key="1">
    <citation type="submission" date="2021-06" db="EMBL/GenBank/DDBJ databases">
        <title>44 bacteria genomes isolated from Dapeng, Shenzhen.</title>
        <authorList>
            <person name="Zheng W."/>
            <person name="Yu S."/>
            <person name="Huang Y."/>
        </authorList>
    </citation>
    <scope>NUCLEOTIDE SEQUENCE</scope>
    <source>
        <strain evidence="4">DP5N28-2</strain>
    </source>
</reference>
<feature type="domain" description="Peptidase M16 N-terminal" evidence="2">
    <location>
        <begin position="70"/>
        <end position="179"/>
    </location>
</feature>